<keyword evidence="13" id="KW-1185">Reference proteome</keyword>
<comment type="function">
    <text evidence="8">Thought to be a Golgi-localized beta-glycan synthase that polymerize the backbones of noncellulosic polysaccharides (hemicelluloses) of plant cell wall.</text>
</comment>
<feature type="transmembrane region" description="Helical" evidence="11">
    <location>
        <begin position="320"/>
        <end position="343"/>
    </location>
</feature>
<dbReference type="GO" id="GO:0016020">
    <property type="term" value="C:membrane"/>
    <property type="evidence" value="ECO:0007669"/>
    <property type="project" value="InterPro"/>
</dbReference>
<evidence type="ECO:0000256" key="6">
    <source>
        <dbReference type="ARBA" id="ARBA00023136"/>
    </source>
</evidence>
<keyword evidence="3" id="KW-0808">Transferase</keyword>
<dbReference type="InterPro" id="IPR005150">
    <property type="entry name" value="Cellulose_synth"/>
</dbReference>
<accession>A0AA39DMG9</accession>
<evidence type="ECO:0008006" key="14">
    <source>
        <dbReference type="Google" id="ProtNLM"/>
    </source>
</evidence>
<feature type="transmembrane region" description="Helical" evidence="11">
    <location>
        <begin position="349"/>
        <end position="367"/>
    </location>
</feature>
<keyword evidence="7" id="KW-0961">Cell wall biogenesis/degradation</keyword>
<keyword evidence="6 11" id="KW-0472">Membrane</keyword>
<feature type="transmembrane region" description="Helical" evidence="11">
    <location>
        <begin position="397"/>
        <end position="422"/>
    </location>
</feature>
<reference evidence="12 13" key="1">
    <citation type="journal article" date="2023" name="BMC Biotechnol.">
        <title>Vitis rotundifolia cv Carlos genome sequencing.</title>
        <authorList>
            <person name="Huff M."/>
            <person name="Hulse-Kemp A."/>
            <person name="Scheffler B."/>
            <person name="Youngblood R."/>
            <person name="Simpson S."/>
            <person name="Babiker E."/>
            <person name="Staton M."/>
        </authorList>
    </citation>
    <scope>NUCLEOTIDE SEQUENCE [LARGE SCALE GENOMIC DNA]</scope>
    <source>
        <tissue evidence="12">Leaf</tissue>
    </source>
</reference>
<evidence type="ECO:0000256" key="10">
    <source>
        <dbReference type="PIRSR" id="PIRSR605150-3"/>
    </source>
</evidence>
<comment type="similarity">
    <text evidence="9">Belongs to the glycosyltransferase 2 family. Plant cellulose synthase-like E subfamily.</text>
</comment>
<dbReference type="GO" id="GO:0030244">
    <property type="term" value="P:cellulose biosynthetic process"/>
    <property type="evidence" value="ECO:0007669"/>
    <property type="project" value="InterPro"/>
</dbReference>
<dbReference type="PANTHER" id="PTHR13301">
    <property type="entry name" value="X-BOX TRANSCRIPTION FACTOR-RELATED"/>
    <property type="match status" value="1"/>
</dbReference>
<name>A0AA39DMG9_VITRO</name>
<dbReference type="GO" id="GO:0016760">
    <property type="term" value="F:cellulose synthase (UDP-forming) activity"/>
    <property type="evidence" value="ECO:0007669"/>
    <property type="project" value="InterPro"/>
</dbReference>
<evidence type="ECO:0000256" key="5">
    <source>
        <dbReference type="ARBA" id="ARBA00022989"/>
    </source>
</evidence>
<evidence type="ECO:0000256" key="7">
    <source>
        <dbReference type="ARBA" id="ARBA00023316"/>
    </source>
</evidence>
<comment type="caution">
    <text evidence="12">The sequence shown here is derived from an EMBL/GenBank/DDBJ whole genome shotgun (WGS) entry which is preliminary data.</text>
</comment>
<evidence type="ECO:0000256" key="3">
    <source>
        <dbReference type="ARBA" id="ARBA00022679"/>
    </source>
</evidence>
<evidence type="ECO:0000256" key="2">
    <source>
        <dbReference type="ARBA" id="ARBA00022676"/>
    </source>
</evidence>
<dbReference type="AlphaFoldDB" id="A0AA39DMG9"/>
<dbReference type="SUPFAM" id="SSF53448">
    <property type="entry name" value="Nucleotide-diphospho-sugar transferases"/>
    <property type="match status" value="1"/>
</dbReference>
<sequence length="529" mass="60290">MKNRIETTTRLGRIAEEIRKEHKGFLEWNSASTRHDHQSIVQMVIDGKDPKAVDSEGQPLPTLVYLSREKRPQYHHNFKAGAMNALIRVSSKISNGSIILNVDCDMYSNNSESVRDALCFFMDEEKGHEIAYVQFPQCYDNLTRNDLYGTCLRVIIQVELPGLDSKGGPCYIGTGCFHRRVALCGMKYGKECEREWKRENERRGRESASVLEESCKVLASCTYEENSQWGKEMGLKYDCAVEDIITGFSIQCRGWKSVYFNPERKGFLGVAPTTLLQSLVQHKRWSEGHLQIFLSRHCPLIYGHKKVPLKLQLAYSIYNLWAVYCLAMLCYVAVPSLCLLGGISLFPEIWSLWVLPFAYVIIARHAYNLGEFHWYGGTIQGWWNDQRIWMFRRTTSYFFGFLDTTLGILGFAETTFAVTAKVCDEDVSQRYEQEIMEFGSPSPMFTILATLAMLNLFSFVCGVKRVVVDIQIKPLESLALQTILCGILVLINLPVYQGLFFRKDKGTMPTSVTYKSVSLALLACSIALY</sequence>
<dbReference type="GO" id="GO:0071555">
    <property type="term" value="P:cell wall organization"/>
    <property type="evidence" value="ECO:0007669"/>
    <property type="project" value="UniProtKB-KW"/>
</dbReference>
<feature type="binding site" evidence="10">
    <location>
        <position position="103"/>
    </location>
    <ligand>
        <name>Mn(2+)</name>
        <dbReference type="ChEBI" id="CHEBI:29035"/>
    </ligand>
</feature>
<keyword evidence="4 11" id="KW-0812">Transmembrane</keyword>
<feature type="transmembrane region" description="Helical" evidence="11">
    <location>
        <begin position="475"/>
        <end position="496"/>
    </location>
</feature>
<dbReference type="Pfam" id="PF03552">
    <property type="entry name" value="Cellulose_synt"/>
    <property type="match status" value="2"/>
</dbReference>
<gene>
    <name evidence="12" type="ORF">PVL29_012598</name>
</gene>
<feature type="binding site" evidence="10">
    <location>
        <position position="79"/>
    </location>
    <ligand>
        <name>Mn(2+)</name>
        <dbReference type="ChEBI" id="CHEBI:29035"/>
    </ligand>
</feature>
<feature type="transmembrane region" description="Helical" evidence="11">
    <location>
        <begin position="442"/>
        <end position="463"/>
    </location>
</feature>
<dbReference type="InterPro" id="IPR029044">
    <property type="entry name" value="Nucleotide-diphossugar_trans"/>
</dbReference>
<evidence type="ECO:0000313" key="12">
    <source>
        <dbReference type="EMBL" id="KAJ9690011.1"/>
    </source>
</evidence>
<evidence type="ECO:0000256" key="4">
    <source>
        <dbReference type="ARBA" id="ARBA00022692"/>
    </source>
</evidence>
<keyword evidence="2" id="KW-0328">Glycosyltransferase</keyword>
<dbReference type="GO" id="GO:0012505">
    <property type="term" value="C:endomembrane system"/>
    <property type="evidence" value="ECO:0007669"/>
    <property type="project" value="UniProtKB-SubCell"/>
</dbReference>
<dbReference type="Proteomes" id="UP001168098">
    <property type="component" value="Unassembled WGS sequence"/>
</dbReference>
<evidence type="ECO:0000256" key="11">
    <source>
        <dbReference type="SAM" id="Phobius"/>
    </source>
</evidence>
<evidence type="ECO:0000256" key="8">
    <source>
        <dbReference type="ARBA" id="ARBA00037405"/>
    </source>
</evidence>
<evidence type="ECO:0000256" key="9">
    <source>
        <dbReference type="ARBA" id="ARBA00060766"/>
    </source>
</evidence>
<keyword evidence="5 11" id="KW-1133">Transmembrane helix</keyword>
<proteinExistence type="inferred from homology"/>
<comment type="subcellular location">
    <subcellularLocation>
        <location evidence="1">Endomembrane system</location>
        <topology evidence="1">Multi-pass membrane protein</topology>
    </subcellularLocation>
</comment>
<organism evidence="12 13">
    <name type="scientific">Vitis rotundifolia</name>
    <name type="common">Muscadine grape</name>
    <dbReference type="NCBI Taxonomy" id="103349"/>
    <lineage>
        <taxon>Eukaryota</taxon>
        <taxon>Viridiplantae</taxon>
        <taxon>Streptophyta</taxon>
        <taxon>Embryophyta</taxon>
        <taxon>Tracheophyta</taxon>
        <taxon>Spermatophyta</taxon>
        <taxon>Magnoliopsida</taxon>
        <taxon>eudicotyledons</taxon>
        <taxon>Gunneridae</taxon>
        <taxon>Pentapetalae</taxon>
        <taxon>rosids</taxon>
        <taxon>Vitales</taxon>
        <taxon>Vitaceae</taxon>
        <taxon>Viteae</taxon>
        <taxon>Vitis</taxon>
    </lineage>
</organism>
<dbReference type="FunFam" id="3.90.550.10:FF:000112">
    <property type="entry name" value="Cellulose synthase-like protein E1"/>
    <property type="match status" value="1"/>
</dbReference>
<protein>
    <recommendedName>
        <fullName evidence="14">Cellulose synthase-like protein E6</fullName>
    </recommendedName>
</protein>
<evidence type="ECO:0000313" key="13">
    <source>
        <dbReference type="Proteomes" id="UP001168098"/>
    </source>
</evidence>
<dbReference type="Gene3D" id="3.90.550.10">
    <property type="entry name" value="Spore Coat Polysaccharide Biosynthesis Protein SpsA, Chain A"/>
    <property type="match status" value="1"/>
</dbReference>
<evidence type="ECO:0000256" key="1">
    <source>
        <dbReference type="ARBA" id="ARBA00004127"/>
    </source>
</evidence>
<dbReference type="EMBL" id="JARBHA010000010">
    <property type="protein sequence ID" value="KAJ9690011.1"/>
    <property type="molecule type" value="Genomic_DNA"/>
</dbReference>